<dbReference type="EMBL" id="KZ309361">
    <property type="protein sequence ID" value="KAG8238500.1"/>
    <property type="molecule type" value="Genomic_DNA"/>
</dbReference>
<dbReference type="InterPro" id="IPR000873">
    <property type="entry name" value="AMP-dep_synth/lig_dom"/>
</dbReference>
<keyword evidence="3" id="KW-1185">Reference proteome</keyword>
<dbReference type="Proteomes" id="UP000792457">
    <property type="component" value="Unassembled WGS sequence"/>
</dbReference>
<comment type="caution">
    <text evidence="2">The sequence shown here is derived from an EMBL/GenBank/DDBJ whole genome shotgun (WGS) entry which is preliminary data.</text>
</comment>
<proteinExistence type="predicted"/>
<evidence type="ECO:0000313" key="2">
    <source>
        <dbReference type="EMBL" id="KAG8238500.1"/>
    </source>
</evidence>
<dbReference type="Pfam" id="PF00501">
    <property type="entry name" value="AMP-binding"/>
    <property type="match status" value="1"/>
</dbReference>
<dbReference type="AlphaFoldDB" id="A0A8K0KRM3"/>
<protein>
    <recommendedName>
        <fullName evidence="1">AMP-dependent synthetase/ligase domain-containing protein</fullName>
    </recommendedName>
</protein>
<feature type="domain" description="AMP-dependent synthetase/ligase" evidence="1">
    <location>
        <begin position="10"/>
        <end position="391"/>
    </location>
</feature>
<evidence type="ECO:0000313" key="3">
    <source>
        <dbReference type="Proteomes" id="UP000792457"/>
    </source>
</evidence>
<name>A0A8K0KRM3_LADFU</name>
<organism evidence="2 3">
    <name type="scientific">Ladona fulva</name>
    <name type="common">Scarce chaser dragonfly</name>
    <name type="synonym">Libellula fulva</name>
    <dbReference type="NCBI Taxonomy" id="123851"/>
    <lineage>
        <taxon>Eukaryota</taxon>
        <taxon>Metazoa</taxon>
        <taxon>Ecdysozoa</taxon>
        <taxon>Arthropoda</taxon>
        <taxon>Hexapoda</taxon>
        <taxon>Insecta</taxon>
        <taxon>Pterygota</taxon>
        <taxon>Palaeoptera</taxon>
        <taxon>Odonata</taxon>
        <taxon>Epiprocta</taxon>
        <taxon>Anisoptera</taxon>
        <taxon>Libelluloidea</taxon>
        <taxon>Libellulidae</taxon>
        <taxon>Ladona</taxon>
    </lineage>
</organism>
<dbReference type="PANTHER" id="PTHR44394">
    <property type="entry name" value="BETA-ALANINE-ACTIVATING ENZYME"/>
    <property type="match status" value="1"/>
</dbReference>
<dbReference type="OrthoDB" id="408177at2759"/>
<dbReference type="InterPro" id="IPR042099">
    <property type="entry name" value="ANL_N_sf"/>
</dbReference>
<dbReference type="PANTHER" id="PTHR44394:SF1">
    <property type="entry name" value="BETA-ALANINE-ACTIVATING ENZYME"/>
    <property type="match status" value="1"/>
</dbReference>
<dbReference type="SUPFAM" id="SSF56801">
    <property type="entry name" value="Acetyl-CoA synthetase-like"/>
    <property type="match status" value="1"/>
</dbReference>
<reference evidence="2" key="2">
    <citation type="submission" date="2017-10" db="EMBL/GenBank/DDBJ databases">
        <title>Ladona fulva Genome sequencing and assembly.</title>
        <authorList>
            <person name="Murali S."/>
            <person name="Richards S."/>
            <person name="Bandaranaike D."/>
            <person name="Bellair M."/>
            <person name="Blankenburg K."/>
            <person name="Chao H."/>
            <person name="Dinh H."/>
            <person name="Doddapaneni H."/>
            <person name="Dugan-Rocha S."/>
            <person name="Elkadiri S."/>
            <person name="Gnanaolivu R."/>
            <person name="Hernandez B."/>
            <person name="Skinner E."/>
            <person name="Javaid M."/>
            <person name="Lee S."/>
            <person name="Li M."/>
            <person name="Ming W."/>
            <person name="Munidasa M."/>
            <person name="Muniz J."/>
            <person name="Nguyen L."/>
            <person name="Hughes D."/>
            <person name="Osuji N."/>
            <person name="Pu L.-L."/>
            <person name="Puazo M."/>
            <person name="Qu C."/>
            <person name="Quiroz J."/>
            <person name="Raj R."/>
            <person name="Weissenberger G."/>
            <person name="Xin Y."/>
            <person name="Zou X."/>
            <person name="Han Y."/>
            <person name="Worley K."/>
            <person name="Muzny D."/>
            <person name="Gibbs R."/>
        </authorList>
    </citation>
    <scope>NUCLEOTIDE SEQUENCE</scope>
    <source>
        <strain evidence="2">Sampled in the wild</strain>
    </source>
</reference>
<evidence type="ECO:0000259" key="1">
    <source>
        <dbReference type="Pfam" id="PF00501"/>
    </source>
</evidence>
<accession>A0A8K0KRM3</accession>
<dbReference type="GO" id="GO:0043041">
    <property type="term" value="P:amino acid activation for nonribosomal peptide biosynthetic process"/>
    <property type="evidence" value="ECO:0007669"/>
    <property type="project" value="TreeGrafter"/>
</dbReference>
<dbReference type="InterPro" id="IPR052091">
    <property type="entry name" value="Beta-ala_Activ/Resist"/>
</dbReference>
<sequence>MRHLHDLFIEAAKLHPKKYAVIWDAESKVFSVTFAEILAESGHISENLIAAGANGEYVGILIENPMIYPTLMIGVLRSYCAFVPIDLNTKSDWFSTLIRKVNIRFIFTDKIDSLLEEWTLVKHFSVHNHNVFLMYDEKIQKRFGSESSTMAYAIQTSGSTGIPKIIRVPPQSIIPNIIQLRSIFLITAEDTIFLSSPLTFDPSIVEIFVTLSSGASLLTAPHHIRAGPGPVLFEYLFGKSRECCGKVSVLSVTPSYAACLFGSPLNKSIDPALRVLSLGGEPCPPNNTLSEWRKKLGGKTKIFSLYGITEVSCWASVVEIQLDEGREKDKYSAQNKEGINNLDKLSSDSDGMMMEILDLPLGSPLMETMLEVRDSEGNIVREGTGELFVGSETRVCLLDDEDDSIVHKGGPIYRATGDMVRVCNPLKETGPSISYIQRKDEAMKRFGRWVLIKNIETLATEFVWAYQDMKEISIEASCCVSCGKNLIRTKTQILHLTDALTT</sequence>
<gene>
    <name evidence="2" type="ORF">J437_LFUL017798</name>
</gene>
<reference evidence="2" key="1">
    <citation type="submission" date="2013-04" db="EMBL/GenBank/DDBJ databases">
        <authorList>
            <person name="Qu J."/>
            <person name="Murali S.C."/>
            <person name="Bandaranaike D."/>
            <person name="Bellair M."/>
            <person name="Blankenburg K."/>
            <person name="Chao H."/>
            <person name="Dinh H."/>
            <person name="Doddapaneni H."/>
            <person name="Downs B."/>
            <person name="Dugan-Rocha S."/>
            <person name="Elkadiri S."/>
            <person name="Gnanaolivu R.D."/>
            <person name="Hernandez B."/>
            <person name="Javaid M."/>
            <person name="Jayaseelan J.C."/>
            <person name="Lee S."/>
            <person name="Li M."/>
            <person name="Ming W."/>
            <person name="Munidasa M."/>
            <person name="Muniz J."/>
            <person name="Nguyen L."/>
            <person name="Ongeri F."/>
            <person name="Osuji N."/>
            <person name="Pu L.-L."/>
            <person name="Puazo M."/>
            <person name="Qu C."/>
            <person name="Quiroz J."/>
            <person name="Raj R."/>
            <person name="Weissenberger G."/>
            <person name="Xin Y."/>
            <person name="Zou X."/>
            <person name="Han Y."/>
            <person name="Richards S."/>
            <person name="Worley K."/>
            <person name="Muzny D."/>
            <person name="Gibbs R."/>
        </authorList>
    </citation>
    <scope>NUCLEOTIDE SEQUENCE</scope>
    <source>
        <strain evidence="2">Sampled in the wild</strain>
    </source>
</reference>
<dbReference type="Gene3D" id="3.40.50.12780">
    <property type="entry name" value="N-terminal domain of ligase-like"/>
    <property type="match status" value="1"/>
</dbReference>